<keyword evidence="4" id="KW-1133">Transmembrane helix</keyword>
<dbReference type="SUPFAM" id="SSF54631">
    <property type="entry name" value="CBS-domain pair"/>
    <property type="match status" value="1"/>
</dbReference>
<evidence type="ECO:0000256" key="4">
    <source>
        <dbReference type="SAM" id="Phobius"/>
    </source>
</evidence>
<dbReference type="Proteomes" id="UP000326554">
    <property type="component" value="Unassembled WGS sequence"/>
</dbReference>
<name>A0A5J5GD07_9RHOB</name>
<evidence type="ECO:0000256" key="2">
    <source>
        <dbReference type="PROSITE-ProRule" id="PRU00703"/>
    </source>
</evidence>
<evidence type="ECO:0000313" key="6">
    <source>
        <dbReference type="EMBL" id="KAA9006079.1"/>
    </source>
</evidence>
<evidence type="ECO:0000259" key="5">
    <source>
        <dbReference type="PROSITE" id="PS51371"/>
    </source>
</evidence>
<sequence>MAQTAEQRAGSRLMDRPEYASKPKPLTRGPDATVSEAVAAMTDRSYGCVVVVDGDDKVIGIVTERDIMNKLVGKGLDPTSTKLSEIMTTDPRLARETDEMLDWLRMMSNERFRRLPVVDENGRIKAVFTQGDFVSYTWPDLMAQMRNIARAQLSSNFHYVLIGGGILIYVLAMIVVLAGN</sequence>
<keyword evidence="4" id="KW-0472">Membrane</keyword>
<dbReference type="PROSITE" id="PS51371">
    <property type="entry name" value="CBS"/>
    <property type="match status" value="2"/>
</dbReference>
<accession>A0A5J5GD07</accession>
<dbReference type="InterPro" id="IPR046342">
    <property type="entry name" value="CBS_dom_sf"/>
</dbReference>
<dbReference type="SMART" id="SM00116">
    <property type="entry name" value="CBS"/>
    <property type="match status" value="2"/>
</dbReference>
<dbReference type="PANTHER" id="PTHR43080">
    <property type="entry name" value="CBS DOMAIN-CONTAINING PROTEIN CBSX3, MITOCHONDRIAL"/>
    <property type="match status" value="1"/>
</dbReference>
<feature type="transmembrane region" description="Helical" evidence="4">
    <location>
        <begin position="157"/>
        <end position="178"/>
    </location>
</feature>
<keyword evidence="4" id="KW-0812">Transmembrane</keyword>
<evidence type="ECO:0000256" key="3">
    <source>
        <dbReference type="SAM" id="MobiDB-lite"/>
    </source>
</evidence>
<dbReference type="InterPro" id="IPR051257">
    <property type="entry name" value="Diverse_CBS-Domain"/>
</dbReference>
<dbReference type="Pfam" id="PF00571">
    <property type="entry name" value="CBS"/>
    <property type="match status" value="2"/>
</dbReference>
<dbReference type="Gene3D" id="3.10.580.10">
    <property type="entry name" value="CBS-domain"/>
    <property type="match status" value="1"/>
</dbReference>
<proteinExistence type="predicted"/>
<evidence type="ECO:0000313" key="7">
    <source>
        <dbReference type="Proteomes" id="UP000326554"/>
    </source>
</evidence>
<keyword evidence="7" id="KW-1185">Reference proteome</keyword>
<comment type="caution">
    <text evidence="6">The sequence shown here is derived from an EMBL/GenBank/DDBJ whole genome shotgun (WGS) entry which is preliminary data.</text>
</comment>
<feature type="domain" description="CBS" evidence="5">
    <location>
        <begin position="87"/>
        <end position="144"/>
    </location>
</feature>
<dbReference type="AlphaFoldDB" id="A0A5J5GD07"/>
<feature type="domain" description="CBS" evidence="5">
    <location>
        <begin position="20"/>
        <end position="78"/>
    </location>
</feature>
<evidence type="ECO:0000256" key="1">
    <source>
        <dbReference type="ARBA" id="ARBA00023122"/>
    </source>
</evidence>
<reference evidence="6 7" key="1">
    <citation type="submission" date="2019-09" db="EMBL/GenBank/DDBJ databases">
        <authorList>
            <person name="Park J.-S."/>
            <person name="Choi H.-J."/>
        </authorList>
    </citation>
    <scope>NUCLEOTIDE SEQUENCE [LARGE SCALE GENOMIC DNA]</scope>
    <source>
        <strain evidence="6 7">176SS1-4</strain>
    </source>
</reference>
<feature type="region of interest" description="Disordered" evidence="3">
    <location>
        <begin position="1"/>
        <end position="31"/>
    </location>
</feature>
<keyword evidence="1 2" id="KW-0129">CBS domain</keyword>
<dbReference type="InterPro" id="IPR000644">
    <property type="entry name" value="CBS_dom"/>
</dbReference>
<gene>
    <name evidence="6" type="ORF">F3S47_16130</name>
</gene>
<dbReference type="EMBL" id="VYQE01000005">
    <property type="protein sequence ID" value="KAA9006079.1"/>
    <property type="molecule type" value="Genomic_DNA"/>
</dbReference>
<organism evidence="6 7">
    <name type="scientific">Histidinibacterium aquaticum</name>
    <dbReference type="NCBI Taxonomy" id="2613962"/>
    <lineage>
        <taxon>Bacteria</taxon>
        <taxon>Pseudomonadati</taxon>
        <taxon>Pseudomonadota</taxon>
        <taxon>Alphaproteobacteria</taxon>
        <taxon>Rhodobacterales</taxon>
        <taxon>Paracoccaceae</taxon>
        <taxon>Histidinibacterium</taxon>
    </lineage>
</organism>
<dbReference type="PANTHER" id="PTHR43080:SF2">
    <property type="entry name" value="CBS DOMAIN-CONTAINING PROTEIN"/>
    <property type="match status" value="1"/>
</dbReference>
<protein>
    <submittedName>
        <fullName evidence="6">CBS domain-containing protein</fullName>
    </submittedName>
</protein>